<proteinExistence type="predicted"/>
<organism evidence="6 7">
    <name type="scientific">Paraburkholderia silvatlantica</name>
    <dbReference type="NCBI Taxonomy" id="321895"/>
    <lineage>
        <taxon>Bacteria</taxon>
        <taxon>Pseudomonadati</taxon>
        <taxon>Pseudomonadota</taxon>
        <taxon>Betaproteobacteria</taxon>
        <taxon>Burkholderiales</taxon>
        <taxon>Burkholderiaceae</taxon>
        <taxon>Paraburkholderia</taxon>
    </lineage>
</organism>
<dbReference type="GO" id="GO:0008483">
    <property type="term" value="F:transaminase activity"/>
    <property type="evidence" value="ECO:0007669"/>
    <property type="project" value="UniProtKB-KW"/>
</dbReference>
<evidence type="ECO:0000259" key="5">
    <source>
        <dbReference type="Pfam" id="PF00155"/>
    </source>
</evidence>
<comment type="cofactor">
    <cofactor evidence="1">
        <name>pyridoxal 5'-phosphate</name>
        <dbReference type="ChEBI" id="CHEBI:597326"/>
    </cofactor>
</comment>
<reference evidence="6 7" key="1">
    <citation type="submission" date="2020-08" db="EMBL/GenBank/DDBJ databases">
        <title>Genomic Encyclopedia of Type Strains, Phase IV (KMG-V): Genome sequencing to study the core and pangenomes of soil and plant-associated prokaryotes.</title>
        <authorList>
            <person name="Whitman W."/>
        </authorList>
    </citation>
    <scope>NUCLEOTIDE SEQUENCE [LARGE SCALE GENOMIC DNA]</scope>
    <source>
        <strain evidence="6 7">SRMrh-85</strain>
    </source>
</reference>
<evidence type="ECO:0000256" key="2">
    <source>
        <dbReference type="ARBA" id="ARBA00022576"/>
    </source>
</evidence>
<keyword evidence="2 6" id="KW-0032">Aminotransferase</keyword>
<evidence type="ECO:0000313" key="6">
    <source>
        <dbReference type="EMBL" id="MBB2928117.1"/>
    </source>
</evidence>
<dbReference type="PANTHER" id="PTHR43807">
    <property type="entry name" value="FI04487P"/>
    <property type="match status" value="1"/>
</dbReference>
<evidence type="ECO:0000256" key="4">
    <source>
        <dbReference type="ARBA" id="ARBA00022898"/>
    </source>
</evidence>
<dbReference type="Pfam" id="PF00155">
    <property type="entry name" value="Aminotran_1_2"/>
    <property type="match status" value="1"/>
</dbReference>
<evidence type="ECO:0000256" key="1">
    <source>
        <dbReference type="ARBA" id="ARBA00001933"/>
    </source>
</evidence>
<evidence type="ECO:0000313" key="7">
    <source>
        <dbReference type="Proteomes" id="UP000533533"/>
    </source>
</evidence>
<dbReference type="InterPro" id="IPR051326">
    <property type="entry name" value="Kynurenine-oxoglutarate_AT"/>
</dbReference>
<dbReference type="InterPro" id="IPR015421">
    <property type="entry name" value="PyrdxlP-dep_Trfase_major"/>
</dbReference>
<dbReference type="Proteomes" id="UP000533533">
    <property type="component" value="Unassembled WGS sequence"/>
</dbReference>
<feature type="domain" description="Aminotransferase class I/classII large" evidence="5">
    <location>
        <begin position="9"/>
        <end position="50"/>
    </location>
</feature>
<dbReference type="Gene3D" id="3.40.640.10">
    <property type="entry name" value="Type I PLP-dependent aspartate aminotransferase-like (Major domain)"/>
    <property type="match status" value="1"/>
</dbReference>
<keyword evidence="4" id="KW-0663">Pyridoxal phosphate</keyword>
<comment type="caution">
    <text evidence="6">The sequence shown here is derived from an EMBL/GenBank/DDBJ whole genome shotgun (WGS) entry which is preliminary data.</text>
</comment>
<dbReference type="InterPro" id="IPR015424">
    <property type="entry name" value="PyrdxlP-dep_Trfase"/>
</dbReference>
<evidence type="ECO:0000256" key="3">
    <source>
        <dbReference type="ARBA" id="ARBA00022679"/>
    </source>
</evidence>
<accession>A0ABR6FL22</accession>
<dbReference type="SUPFAM" id="SSF53383">
    <property type="entry name" value="PLP-dependent transferases"/>
    <property type="match status" value="1"/>
</dbReference>
<dbReference type="PANTHER" id="PTHR43807:SF20">
    <property type="entry name" value="FI04487P"/>
    <property type="match status" value="1"/>
</dbReference>
<sequence length="54" mass="6305">MQPVAIKLAQPDFRVNWDEVAVAINPRTRMIIVNTPHNPTATVFSEHEHRRMRL</sequence>
<protein>
    <submittedName>
        <fullName evidence="6">Aspartate/methionine/tyrosine aminotransferase</fullName>
    </submittedName>
</protein>
<dbReference type="EMBL" id="JACHVZ010000006">
    <property type="protein sequence ID" value="MBB2928117.1"/>
    <property type="molecule type" value="Genomic_DNA"/>
</dbReference>
<gene>
    <name evidence="6" type="ORF">FHX59_002538</name>
</gene>
<dbReference type="InterPro" id="IPR004839">
    <property type="entry name" value="Aminotransferase_I/II_large"/>
</dbReference>
<keyword evidence="7" id="KW-1185">Reference proteome</keyword>
<name>A0ABR6FL22_9BURK</name>
<keyword evidence="3" id="KW-0808">Transferase</keyword>